<organism evidence="2">
    <name type="scientific">Oceaniferula spumae</name>
    <dbReference type="NCBI Taxonomy" id="2979115"/>
    <lineage>
        <taxon>Bacteria</taxon>
        <taxon>Pseudomonadati</taxon>
        <taxon>Verrucomicrobiota</taxon>
        <taxon>Verrucomicrobiia</taxon>
        <taxon>Verrucomicrobiales</taxon>
        <taxon>Verrucomicrobiaceae</taxon>
        <taxon>Oceaniferula</taxon>
    </lineage>
</organism>
<feature type="compositionally biased region" description="Basic and acidic residues" evidence="1">
    <location>
        <begin position="400"/>
        <end position="413"/>
    </location>
</feature>
<dbReference type="Gene3D" id="3.40.50.2000">
    <property type="entry name" value="Glycogen Phosphorylase B"/>
    <property type="match status" value="1"/>
</dbReference>
<reference evidence="2" key="1">
    <citation type="submission" date="2024-07" db="EMBL/GenBank/DDBJ databases">
        <title>Complete genome sequence of Verrucomicrobiaceae bacterium NT6N.</title>
        <authorList>
            <person name="Huang C."/>
            <person name="Takami H."/>
            <person name="Hamasaki K."/>
        </authorList>
    </citation>
    <scope>NUCLEOTIDE SEQUENCE</scope>
    <source>
        <strain evidence="2">NT6N</strain>
    </source>
</reference>
<protein>
    <recommendedName>
        <fullName evidence="3">Exostosin GT47 domain-containing protein</fullName>
    </recommendedName>
</protein>
<evidence type="ECO:0000256" key="1">
    <source>
        <dbReference type="SAM" id="MobiDB-lite"/>
    </source>
</evidence>
<feature type="region of interest" description="Disordered" evidence="1">
    <location>
        <begin position="375"/>
        <end position="413"/>
    </location>
</feature>
<proteinExistence type="predicted"/>
<dbReference type="EMBL" id="AP026866">
    <property type="protein sequence ID" value="BDS07812.1"/>
    <property type="molecule type" value="Genomic_DNA"/>
</dbReference>
<sequence>MHHGIFHYLERVVHGLRGYLHPRMISSYCELRDRPLPEDASRRNLAVYDFHSIDIDKVMGRYLFHIVRDFMTLGYFPVYTSRFKFLASFHRKKYKQLLLETPLHTTAPNKLPERSFIYITDHPTRSPENAEQIIRVNYEHRRAKADHESEFPFFVHPEVSIQKDFPPRPGTLTERPIKLLFAGNTEERQYTKGNVKGKFGLIPRNEVVNLVKKHLSEGHVKEVSCEQDLLTPSAHIFQCVESDRYRIPADQWMSTLQRADFFLCCPGVSMPLCHNLIEALACGTIPILQYSHYMNPELINGENCLTYHDRPSLARAIDLAARMPVSALRIMRENALSYYHRYLSEGRFAEQILTSGTKETNLLLNAYRIPRAAGTNLTTSNKTTVSPSHTAPRTPSGSGHESRARKDLLRTSC</sequence>
<dbReference type="SUPFAM" id="SSF53756">
    <property type="entry name" value="UDP-Glycosyltransferase/glycogen phosphorylase"/>
    <property type="match status" value="1"/>
</dbReference>
<feature type="compositionally biased region" description="Polar residues" evidence="1">
    <location>
        <begin position="375"/>
        <end position="399"/>
    </location>
</feature>
<dbReference type="KEGG" id="osu:NT6N_28520"/>
<evidence type="ECO:0008006" key="3">
    <source>
        <dbReference type="Google" id="ProtNLM"/>
    </source>
</evidence>
<name>A0AAT9FPB2_9BACT</name>
<gene>
    <name evidence="2" type="ORF">NT6N_28520</name>
</gene>
<accession>A0AAT9FPB2</accession>
<evidence type="ECO:0000313" key="2">
    <source>
        <dbReference type="EMBL" id="BDS07812.1"/>
    </source>
</evidence>
<dbReference type="AlphaFoldDB" id="A0AAT9FPB2"/>